<reference evidence="2 3" key="1">
    <citation type="submission" date="2020-02" db="EMBL/GenBank/DDBJ databases">
        <title>Full genome sequence of Nocardioides sp. R-3366.</title>
        <authorList>
            <person name="Im W.-T."/>
        </authorList>
    </citation>
    <scope>NUCLEOTIDE SEQUENCE [LARGE SCALE GENOMIC DNA]</scope>
    <source>
        <strain evidence="2 3">R-3366</strain>
    </source>
</reference>
<sequence>MTGTGFDGLVVNHGGLNEVTDHLHKMVKDIDDRMNNLEKDLAPLQSEWSGNAQQAYTTAKNKWDTAIAEMMQLMNDMGTTVGTSNQEYHAADMRGANSFQIG</sequence>
<dbReference type="InterPro" id="IPR010310">
    <property type="entry name" value="T7SS_ESAT-6-like"/>
</dbReference>
<dbReference type="Proteomes" id="UP000502996">
    <property type="component" value="Chromosome"/>
</dbReference>
<dbReference type="RefSeq" id="WP_165237016.1">
    <property type="nucleotide sequence ID" value="NZ_CP049257.1"/>
</dbReference>
<organism evidence="2 3">
    <name type="scientific">Nocardioides anomalus</name>
    <dbReference type="NCBI Taxonomy" id="2712223"/>
    <lineage>
        <taxon>Bacteria</taxon>
        <taxon>Bacillati</taxon>
        <taxon>Actinomycetota</taxon>
        <taxon>Actinomycetes</taxon>
        <taxon>Propionibacteriales</taxon>
        <taxon>Nocardioidaceae</taxon>
        <taxon>Nocardioides</taxon>
    </lineage>
</organism>
<name>A0A6G6WIB2_9ACTN</name>
<evidence type="ECO:0000313" key="2">
    <source>
        <dbReference type="EMBL" id="QIG44946.1"/>
    </source>
</evidence>
<dbReference type="Gene3D" id="1.10.287.1060">
    <property type="entry name" value="ESAT-6-like"/>
    <property type="match status" value="1"/>
</dbReference>
<dbReference type="SUPFAM" id="SSF140453">
    <property type="entry name" value="EsxAB dimer-like"/>
    <property type="match status" value="1"/>
</dbReference>
<dbReference type="NCBIfam" id="TIGR03930">
    <property type="entry name" value="WXG100_ESAT6"/>
    <property type="match status" value="1"/>
</dbReference>
<proteinExistence type="inferred from homology"/>
<dbReference type="AlphaFoldDB" id="A0A6G6WIB2"/>
<gene>
    <name evidence="2" type="ORF">G5V58_21180</name>
</gene>
<comment type="similarity">
    <text evidence="1">Belongs to the WXG100 family.</text>
</comment>
<keyword evidence="3" id="KW-1185">Reference proteome</keyword>
<evidence type="ECO:0000313" key="3">
    <source>
        <dbReference type="Proteomes" id="UP000502996"/>
    </source>
</evidence>
<accession>A0A6G6WIB2</accession>
<dbReference type="EMBL" id="CP049257">
    <property type="protein sequence ID" value="QIG44946.1"/>
    <property type="molecule type" value="Genomic_DNA"/>
</dbReference>
<evidence type="ECO:0000256" key="1">
    <source>
        <dbReference type="RuleBase" id="RU362001"/>
    </source>
</evidence>
<dbReference type="InterPro" id="IPR036689">
    <property type="entry name" value="ESAT-6-like_sf"/>
</dbReference>
<dbReference type="Pfam" id="PF06013">
    <property type="entry name" value="WXG100"/>
    <property type="match status" value="1"/>
</dbReference>
<protein>
    <recommendedName>
        <fullName evidence="1">ESAT-6-like protein</fullName>
    </recommendedName>
</protein>
<dbReference type="KEGG" id="nano:G5V58_21180"/>